<dbReference type="VEuPathDB" id="FungiDB:MELLADRAFT_107610"/>
<dbReference type="KEGG" id="mlr:MELLADRAFT_107610"/>
<dbReference type="Proteomes" id="UP000001072">
    <property type="component" value="Unassembled WGS sequence"/>
</dbReference>
<sequence>MNKETAIHKDGERYESLQGVSKLIQTDSHFILFNTAAALSRQSTLAFPAGGSVISSASGDGPNLARGRLLVTAHPGHAAITLYLTGSRHVHGVMSATDLKEIDRGFLGILEKSERDFTRSLKNVYKFSIGADYAKFRETKLRVEAKTSSVSPKLWKRSITGPGESLPADRVKIFPVR</sequence>
<dbReference type="AlphaFoldDB" id="F4RQ72"/>
<gene>
    <name evidence="1" type="ORF">MELLADRAFT_107610</name>
</gene>
<organism evidence="2">
    <name type="scientific">Melampsora larici-populina (strain 98AG31 / pathotype 3-4-7)</name>
    <name type="common">Poplar leaf rust fungus</name>
    <dbReference type="NCBI Taxonomy" id="747676"/>
    <lineage>
        <taxon>Eukaryota</taxon>
        <taxon>Fungi</taxon>
        <taxon>Dikarya</taxon>
        <taxon>Basidiomycota</taxon>
        <taxon>Pucciniomycotina</taxon>
        <taxon>Pucciniomycetes</taxon>
        <taxon>Pucciniales</taxon>
        <taxon>Melampsoraceae</taxon>
        <taxon>Melampsora</taxon>
    </lineage>
</organism>
<keyword evidence="2" id="KW-1185">Reference proteome</keyword>
<evidence type="ECO:0000313" key="2">
    <source>
        <dbReference type="Proteomes" id="UP000001072"/>
    </source>
</evidence>
<dbReference type="GeneID" id="18923221"/>
<proteinExistence type="predicted"/>
<dbReference type="RefSeq" id="XP_007411377.1">
    <property type="nucleotide sequence ID" value="XM_007411315.1"/>
</dbReference>
<dbReference type="HOGENOM" id="CLU_1518198_0_0_1"/>
<dbReference type="InParanoid" id="F4RQ72"/>
<protein>
    <submittedName>
        <fullName evidence="1">Uncharacterized protein</fullName>
    </submittedName>
</protein>
<accession>F4RQ72</accession>
<evidence type="ECO:0000313" key="1">
    <source>
        <dbReference type="EMBL" id="EGG05455.1"/>
    </source>
</evidence>
<name>F4RQ72_MELLP</name>
<dbReference type="EMBL" id="GL883113">
    <property type="protein sequence ID" value="EGG05455.1"/>
    <property type="molecule type" value="Genomic_DNA"/>
</dbReference>
<reference evidence="2" key="1">
    <citation type="journal article" date="2011" name="Proc. Natl. Acad. Sci. U.S.A.">
        <title>Obligate biotrophy features unraveled by the genomic analysis of rust fungi.</title>
        <authorList>
            <person name="Duplessis S."/>
            <person name="Cuomo C.A."/>
            <person name="Lin Y.-C."/>
            <person name="Aerts A."/>
            <person name="Tisserant E."/>
            <person name="Veneault-Fourrey C."/>
            <person name="Joly D.L."/>
            <person name="Hacquard S."/>
            <person name="Amselem J."/>
            <person name="Cantarel B.L."/>
            <person name="Chiu R."/>
            <person name="Coutinho P.M."/>
            <person name="Feau N."/>
            <person name="Field M."/>
            <person name="Frey P."/>
            <person name="Gelhaye E."/>
            <person name="Goldberg J."/>
            <person name="Grabherr M.G."/>
            <person name="Kodira C.D."/>
            <person name="Kohler A."/>
            <person name="Kuees U."/>
            <person name="Lindquist E.A."/>
            <person name="Lucas S.M."/>
            <person name="Mago R."/>
            <person name="Mauceli E."/>
            <person name="Morin E."/>
            <person name="Murat C."/>
            <person name="Pangilinan J.L."/>
            <person name="Park R."/>
            <person name="Pearson M."/>
            <person name="Quesneville H."/>
            <person name="Rouhier N."/>
            <person name="Sakthikumar S."/>
            <person name="Salamov A.A."/>
            <person name="Schmutz J."/>
            <person name="Selles B."/>
            <person name="Shapiro H."/>
            <person name="Tanguay P."/>
            <person name="Tuskan G.A."/>
            <person name="Henrissat B."/>
            <person name="Van de Peer Y."/>
            <person name="Rouze P."/>
            <person name="Ellis J.G."/>
            <person name="Dodds P.N."/>
            <person name="Schein J.E."/>
            <person name="Zhong S."/>
            <person name="Hamelin R.C."/>
            <person name="Grigoriev I.V."/>
            <person name="Szabo L.J."/>
            <person name="Martin F."/>
        </authorList>
    </citation>
    <scope>NUCLEOTIDE SEQUENCE [LARGE SCALE GENOMIC DNA]</scope>
    <source>
        <strain evidence="2">98AG31 / pathotype 3-4-7</strain>
    </source>
</reference>